<dbReference type="InterPro" id="IPR051274">
    <property type="entry name" value="3-5_Exoribonuclease"/>
</dbReference>
<sequence>MTAPRLSQDHELKHILVLDFEATCAFDVKGWPNEIIEFPTLAFDLETNSVTHVFHEYVKPVVNPELTDFCTELTGIEQSTVDAADTFIPVWDRFLKFLDTHGFTEENANKFVFLTCGDWDFKTMLPKQIAISSTPDNPLHLDIRFRRWFNLKVQFPLVYPDKRRMVA</sequence>
<keyword evidence="3" id="KW-0269">Exonuclease</keyword>
<dbReference type="EMBL" id="KN837110">
    <property type="protein sequence ID" value="KIJ45889.1"/>
    <property type="molecule type" value="Genomic_DNA"/>
</dbReference>
<dbReference type="Gene3D" id="3.30.420.10">
    <property type="entry name" value="Ribonuclease H-like superfamily/Ribonuclease H"/>
    <property type="match status" value="1"/>
</dbReference>
<dbReference type="HOGENOM" id="CLU_037266_7_0_1"/>
<evidence type="ECO:0000256" key="2">
    <source>
        <dbReference type="ARBA" id="ARBA00022801"/>
    </source>
</evidence>
<organism evidence="5 6">
    <name type="scientific">Sphaerobolus stellatus (strain SS14)</name>
    <dbReference type="NCBI Taxonomy" id="990650"/>
    <lineage>
        <taxon>Eukaryota</taxon>
        <taxon>Fungi</taxon>
        <taxon>Dikarya</taxon>
        <taxon>Basidiomycota</taxon>
        <taxon>Agaricomycotina</taxon>
        <taxon>Agaricomycetes</taxon>
        <taxon>Phallomycetidae</taxon>
        <taxon>Geastrales</taxon>
        <taxon>Sphaerobolaceae</taxon>
        <taxon>Sphaerobolus</taxon>
    </lineage>
</organism>
<evidence type="ECO:0000256" key="1">
    <source>
        <dbReference type="ARBA" id="ARBA00022722"/>
    </source>
</evidence>
<keyword evidence="6" id="KW-1185">Reference proteome</keyword>
<keyword evidence="2" id="KW-0378">Hydrolase</keyword>
<reference evidence="5 6" key="1">
    <citation type="submission" date="2014-06" db="EMBL/GenBank/DDBJ databases">
        <title>Evolutionary Origins and Diversification of the Mycorrhizal Mutualists.</title>
        <authorList>
            <consortium name="DOE Joint Genome Institute"/>
            <consortium name="Mycorrhizal Genomics Consortium"/>
            <person name="Kohler A."/>
            <person name="Kuo A."/>
            <person name="Nagy L.G."/>
            <person name="Floudas D."/>
            <person name="Copeland A."/>
            <person name="Barry K.W."/>
            <person name="Cichocki N."/>
            <person name="Veneault-Fourrey C."/>
            <person name="LaButti K."/>
            <person name="Lindquist E.A."/>
            <person name="Lipzen A."/>
            <person name="Lundell T."/>
            <person name="Morin E."/>
            <person name="Murat C."/>
            <person name="Riley R."/>
            <person name="Ohm R."/>
            <person name="Sun H."/>
            <person name="Tunlid A."/>
            <person name="Henrissat B."/>
            <person name="Grigoriev I.V."/>
            <person name="Hibbett D.S."/>
            <person name="Martin F."/>
        </authorList>
    </citation>
    <scope>NUCLEOTIDE SEQUENCE [LARGE SCALE GENOMIC DNA]</scope>
    <source>
        <strain evidence="5 6">SS14</strain>
    </source>
</reference>
<dbReference type="PANTHER" id="PTHR23044:SF61">
    <property type="entry name" value="3'-5' EXORIBONUCLEASE 1-RELATED"/>
    <property type="match status" value="1"/>
</dbReference>
<dbReference type="OrthoDB" id="448399at2759"/>
<dbReference type="GO" id="GO:0003676">
    <property type="term" value="F:nucleic acid binding"/>
    <property type="evidence" value="ECO:0007669"/>
    <property type="project" value="InterPro"/>
</dbReference>
<dbReference type="InterPro" id="IPR013520">
    <property type="entry name" value="Ribonucl_H"/>
</dbReference>
<dbReference type="InterPro" id="IPR036397">
    <property type="entry name" value="RNaseH_sf"/>
</dbReference>
<evidence type="ECO:0000256" key="3">
    <source>
        <dbReference type="ARBA" id="ARBA00022839"/>
    </source>
</evidence>
<dbReference type="GO" id="GO:0000175">
    <property type="term" value="F:3'-5'-RNA exonuclease activity"/>
    <property type="evidence" value="ECO:0007669"/>
    <property type="project" value="InterPro"/>
</dbReference>
<proteinExistence type="predicted"/>
<dbReference type="Pfam" id="PF00929">
    <property type="entry name" value="RNase_T"/>
    <property type="match status" value="1"/>
</dbReference>
<name>A0A0C9VFZ4_SPHS4</name>
<dbReference type="SMART" id="SM00479">
    <property type="entry name" value="EXOIII"/>
    <property type="match status" value="1"/>
</dbReference>
<feature type="domain" description="Exonuclease" evidence="4">
    <location>
        <begin position="14"/>
        <end position="167"/>
    </location>
</feature>
<gene>
    <name evidence="5" type="ORF">M422DRAFT_250675</name>
</gene>
<evidence type="ECO:0000313" key="6">
    <source>
        <dbReference type="Proteomes" id="UP000054279"/>
    </source>
</evidence>
<dbReference type="InterPro" id="IPR047201">
    <property type="entry name" value="ERI-1_3'hExo-like"/>
</dbReference>
<keyword evidence="1" id="KW-0540">Nuclease</keyword>
<dbReference type="CDD" id="cd06133">
    <property type="entry name" value="ERI-1_3'hExo_like"/>
    <property type="match status" value="1"/>
</dbReference>
<evidence type="ECO:0000259" key="4">
    <source>
        <dbReference type="SMART" id="SM00479"/>
    </source>
</evidence>
<accession>A0A0C9VFZ4</accession>
<dbReference type="PANTHER" id="PTHR23044">
    <property type="entry name" value="3'-5' EXONUCLEASE ERI1-RELATED"/>
    <property type="match status" value="1"/>
</dbReference>
<dbReference type="Proteomes" id="UP000054279">
    <property type="component" value="Unassembled WGS sequence"/>
</dbReference>
<dbReference type="AlphaFoldDB" id="A0A0C9VFZ4"/>
<dbReference type="InterPro" id="IPR012337">
    <property type="entry name" value="RNaseH-like_sf"/>
</dbReference>
<evidence type="ECO:0000313" key="5">
    <source>
        <dbReference type="EMBL" id="KIJ45889.1"/>
    </source>
</evidence>
<dbReference type="SUPFAM" id="SSF53098">
    <property type="entry name" value="Ribonuclease H-like"/>
    <property type="match status" value="1"/>
</dbReference>
<protein>
    <recommendedName>
        <fullName evidence="4">Exonuclease domain-containing protein</fullName>
    </recommendedName>
</protein>